<dbReference type="Pfam" id="PF13173">
    <property type="entry name" value="AAA_14"/>
    <property type="match status" value="1"/>
</dbReference>
<keyword evidence="3" id="KW-1185">Reference proteome</keyword>
<reference evidence="2 3" key="1">
    <citation type="submission" date="2016-01" db="EMBL/GenBank/DDBJ databases">
        <authorList>
            <person name="Oliw E.H."/>
        </authorList>
    </citation>
    <scope>NUCLEOTIDE SEQUENCE [LARGE SCALE GENOMIC DNA]</scope>
    <source>
        <strain evidence="2 3">DY10</strain>
    </source>
</reference>
<dbReference type="InterPro" id="IPR041682">
    <property type="entry name" value="AAA_14"/>
</dbReference>
<feature type="domain" description="AAA+ ATPase" evidence="1">
    <location>
        <begin position="16"/>
        <end position="132"/>
    </location>
</feature>
<sequence length="391" mass="43783">MIERIIKNRLEESLTYFPAVALLGPRQVGKTTLVRSVMVNAEQPVRYFDLENPTDHARFQNDRGLLLESLAQETVILDEIHRLPDLFPQLRGLIDQYRKPGRFVLLGSASYDLLKNTSESLAGRIDYMELTPFLLRELPEASVGQHWFRGGFPQSYLAPSDGLQQRWFSSFITTYLEKDLPQLGLTASPALIGRLLTMLGHWQGQLLNYSTLANSLAIASTTVTAYIDFLERALLIRRLQPYYTNVGKRLTKSPKVYVRDSGMLHHLLRIADYPSLLGNPVAGGSWEGYVIEQVLSLLPWQQMPFFYRTADGAELDLVVVSGSTVLVALEIKLSNAPTLSRGTTVALQDLGNPPLLVVTPSSDDYPMRANAWVCSVRTLSENLKRFGVGTD</sequence>
<dbReference type="PANTHER" id="PTHR43566">
    <property type="entry name" value="CONSERVED PROTEIN"/>
    <property type="match status" value="1"/>
</dbReference>
<dbReference type="Proteomes" id="UP000187941">
    <property type="component" value="Chromosome"/>
</dbReference>
<dbReference type="RefSeq" id="WP_077130157.1">
    <property type="nucleotide sequence ID" value="NZ_CP014263.1"/>
</dbReference>
<accession>A0A1P9WTK1</accession>
<name>A0A1P9WTK1_9BACT</name>
<gene>
    <name evidence="2" type="ORF">AWR27_04825</name>
</gene>
<organism evidence="2 3">
    <name type="scientific">Spirosoma montaniterrae</name>
    <dbReference type="NCBI Taxonomy" id="1178516"/>
    <lineage>
        <taxon>Bacteria</taxon>
        <taxon>Pseudomonadati</taxon>
        <taxon>Bacteroidota</taxon>
        <taxon>Cytophagia</taxon>
        <taxon>Cytophagales</taxon>
        <taxon>Cytophagaceae</taxon>
        <taxon>Spirosoma</taxon>
    </lineage>
</organism>
<evidence type="ECO:0000313" key="3">
    <source>
        <dbReference type="Proteomes" id="UP000187941"/>
    </source>
</evidence>
<dbReference type="SUPFAM" id="SSF52540">
    <property type="entry name" value="P-loop containing nucleoside triphosphate hydrolases"/>
    <property type="match status" value="1"/>
</dbReference>
<dbReference type="InterPro" id="IPR027417">
    <property type="entry name" value="P-loop_NTPase"/>
</dbReference>
<dbReference type="Gene3D" id="3.40.50.300">
    <property type="entry name" value="P-loop containing nucleotide triphosphate hydrolases"/>
    <property type="match status" value="1"/>
</dbReference>
<dbReference type="OrthoDB" id="9778168at2"/>
<protein>
    <submittedName>
        <fullName evidence="2">ATPase</fullName>
    </submittedName>
</protein>
<evidence type="ECO:0000313" key="2">
    <source>
        <dbReference type="EMBL" id="AQG78716.1"/>
    </source>
</evidence>
<proteinExistence type="predicted"/>
<dbReference type="KEGG" id="smon:AWR27_04825"/>
<dbReference type="STRING" id="1178516.AWR27_04825"/>
<dbReference type="InterPro" id="IPR025420">
    <property type="entry name" value="DUF4143"/>
</dbReference>
<dbReference type="InterPro" id="IPR003593">
    <property type="entry name" value="AAA+_ATPase"/>
</dbReference>
<dbReference type="SMART" id="SM00382">
    <property type="entry name" value="AAA"/>
    <property type="match status" value="1"/>
</dbReference>
<dbReference type="PANTHER" id="PTHR43566:SF2">
    <property type="entry name" value="DUF4143 DOMAIN-CONTAINING PROTEIN"/>
    <property type="match status" value="1"/>
</dbReference>
<dbReference type="CDD" id="cd00009">
    <property type="entry name" value="AAA"/>
    <property type="match status" value="1"/>
</dbReference>
<evidence type="ECO:0000259" key="1">
    <source>
        <dbReference type="SMART" id="SM00382"/>
    </source>
</evidence>
<dbReference type="EMBL" id="CP014263">
    <property type="protein sequence ID" value="AQG78716.1"/>
    <property type="molecule type" value="Genomic_DNA"/>
</dbReference>
<dbReference type="AlphaFoldDB" id="A0A1P9WTK1"/>
<dbReference type="Pfam" id="PF13635">
    <property type="entry name" value="DUF4143"/>
    <property type="match status" value="1"/>
</dbReference>